<dbReference type="AlphaFoldDB" id="A0A6G0VPS5"/>
<dbReference type="Proteomes" id="UP000478052">
    <property type="component" value="Unassembled WGS sequence"/>
</dbReference>
<reference evidence="1 2" key="1">
    <citation type="submission" date="2019-08" db="EMBL/GenBank/DDBJ databases">
        <title>Whole genome of Aphis craccivora.</title>
        <authorList>
            <person name="Voronova N.V."/>
            <person name="Shulinski R.S."/>
            <person name="Bandarenka Y.V."/>
            <person name="Zhorov D.G."/>
            <person name="Warner D."/>
        </authorList>
    </citation>
    <scope>NUCLEOTIDE SEQUENCE [LARGE SCALE GENOMIC DNA]</scope>
    <source>
        <strain evidence="1">180601</strain>
        <tissue evidence="1">Whole Body</tissue>
    </source>
</reference>
<evidence type="ECO:0000313" key="1">
    <source>
        <dbReference type="EMBL" id="KAF0704558.1"/>
    </source>
</evidence>
<dbReference type="OrthoDB" id="6629194at2759"/>
<accession>A0A6G0VPS5</accession>
<gene>
    <name evidence="1" type="ORF">FWK35_00031351</name>
</gene>
<sequence length="79" mass="9387">MNFLTLVIECDTKNNAVNRWCCSKRECRQYAPLLADNFLASSRLDYKTIVMFIYCWSKEYTSIKFCEKELNMNHNTTVD</sequence>
<evidence type="ECO:0000313" key="2">
    <source>
        <dbReference type="Proteomes" id="UP000478052"/>
    </source>
</evidence>
<protein>
    <submittedName>
        <fullName evidence="1">Uncharacterized protein</fullName>
    </submittedName>
</protein>
<organism evidence="1 2">
    <name type="scientific">Aphis craccivora</name>
    <name type="common">Cowpea aphid</name>
    <dbReference type="NCBI Taxonomy" id="307492"/>
    <lineage>
        <taxon>Eukaryota</taxon>
        <taxon>Metazoa</taxon>
        <taxon>Ecdysozoa</taxon>
        <taxon>Arthropoda</taxon>
        <taxon>Hexapoda</taxon>
        <taxon>Insecta</taxon>
        <taxon>Pterygota</taxon>
        <taxon>Neoptera</taxon>
        <taxon>Paraneoptera</taxon>
        <taxon>Hemiptera</taxon>
        <taxon>Sternorrhyncha</taxon>
        <taxon>Aphidomorpha</taxon>
        <taxon>Aphidoidea</taxon>
        <taxon>Aphididae</taxon>
        <taxon>Aphidini</taxon>
        <taxon>Aphis</taxon>
        <taxon>Aphis</taxon>
    </lineage>
</organism>
<name>A0A6G0VPS5_APHCR</name>
<comment type="caution">
    <text evidence="1">The sequence shown here is derived from an EMBL/GenBank/DDBJ whole genome shotgun (WGS) entry which is preliminary data.</text>
</comment>
<proteinExistence type="predicted"/>
<dbReference type="EMBL" id="VUJU01013530">
    <property type="protein sequence ID" value="KAF0704558.1"/>
    <property type="molecule type" value="Genomic_DNA"/>
</dbReference>
<keyword evidence="2" id="KW-1185">Reference proteome</keyword>